<name>A0A0E9QWL1_ANGAN</name>
<organism evidence="1">
    <name type="scientific">Anguilla anguilla</name>
    <name type="common">European freshwater eel</name>
    <name type="synonym">Muraena anguilla</name>
    <dbReference type="NCBI Taxonomy" id="7936"/>
    <lineage>
        <taxon>Eukaryota</taxon>
        <taxon>Metazoa</taxon>
        <taxon>Chordata</taxon>
        <taxon>Craniata</taxon>
        <taxon>Vertebrata</taxon>
        <taxon>Euteleostomi</taxon>
        <taxon>Actinopterygii</taxon>
        <taxon>Neopterygii</taxon>
        <taxon>Teleostei</taxon>
        <taxon>Anguilliformes</taxon>
        <taxon>Anguillidae</taxon>
        <taxon>Anguilla</taxon>
    </lineage>
</organism>
<accession>A0A0E9QWL1</accession>
<reference evidence="1" key="2">
    <citation type="journal article" date="2015" name="Fish Shellfish Immunol.">
        <title>Early steps in the European eel (Anguilla anguilla)-Vibrio vulnificus interaction in the gills: Role of the RtxA13 toxin.</title>
        <authorList>
            <person name="Callol A."/>
            <person name="Pajuelo D."/>
            <person name="Ebbesson L."/>
            <person name="Teles M."/>
            <person name="MacKenzie S."/>
            <person name="Amaro C."/>
        </authorList>
    </citation>
    <scope>NUCLEOTIDE SEQUENCE</scope>
</reference>
<dbReference type="AlphaFoldDB" id="A0A0E9QWL1"/>
<reference evidence="1" key="1">
    <citation type="submission" date="2014-11" db="EMBL/GenBank/DDBJ databases">
        <authorList>
            <person name="Amaro Gonzalez C."/>
        </authorList>
    </citation>
    <scope>NUCLEOTIDE SEQUENCE</scope>
</reference>
<proteinExistence type="predicted"/>
<sequence>MYMQKYKEAPKCRSQKS</sequence>
<dbReference type="EMBL" id="GBXM01087735">
    <property type="protein sequence ID" value="JAH20842.1"/>
    <property type="molecule type" value="Transcribed_RNA"/>
</dbReference>
<evidence type="ECO:0000313" key="1">
    <source>
        <dbReference type="EMBL" id="JAH20842.1"/>
    </source>
</evidence>
<protein>
    <submittedName>
        <fullName evidence="1">Uncharacterized protein</fullName>
    </submittedName>
</protein>